<feature type="compositionally biased region" description="Basic residues" evidence="2">
    <location>
        <begin position="1132"/>
        <end position="1142"/>
    </location>
</feature>
<keyword evidence="1" id="KW-0539">Nucleus</keyword>
<dbReference type="InterPro" id="IPR036864">
    <property type="entry name" value="Zn2-C6_fun-type_DNA-bd_sf"/>
</dbReference>
<feature type="region of interest" description="Disordered" evidence="2">
    <location>
        <begin position="791"/>
        <end position="828"/>
    </location>
</feature>
<dbReference type="PROSITE" id="PS50048">
    <property type="entry name" value="ZN2_CY6_FUNGAL_2"/>
    <property type="match status" value="1"/>
</dbReference>
<proteinExistence type="predicted"/>
<feature type="compositionally biased region" description="Polar residues" evidence="2">
    <location>
        <begin position="167"/>
        <end position="179"/>
    </location>
</feature>
<dbReference type="CDD" id="cd00067">
    <property type="entry name" value="GAL4"/>
    <property type="match status" value="1"/>
</dbReference>
<evidence type="ECO:0000259" key="3">
    <source>
        <dbReference type="PROSITE" id="PS50048"/>
    </source>
</evidence>
<keyword evidence="5" id="KW-1185">Reference proteome</keyword>
<feature type="compositionally biased region" description="Low complexity" evidence="2">
    <location>
        <begin position="235"/>
        <end position="246"/>
    </location>
</feature>
<feature type="compositionally biased region" description="Polar residues" evidence="2">
    <location>
        <begin position="1"/>
        <end position="10"/>
    </location>
</feature>
<evidence type="ECO:0000256" key="1">
    <source>
        <dbReference type="ARBA" id="ARBA00023242"/>
    </source>
</evidence>
<dbReference type="RefSeq" id="XP_029740056.1">
    <property type="nucleotide sequence ID" value="XM_029883765.1"/>
</dbReference>
<sequence length="1173" mass="127714">MPADRNAQQQHHPHRHDELAAVDAKIPPKQTARRRAYAKRSCLKCREKKARCELPDESLNVPSSMTPLTNDLACHRCKVLSLDCVVWDGDRKRRPRVSSPGSALEGNLGKWPSTITSTTVKAEPSSSRLPSSPPRSPGSLEQLAAAAARLSDQRSAYHDAPDLSPHAATSSNDAASSREAASTLASVQFFNPVPDDVVTPHSASSTPSARGHERSSMHASSLSTHYKPPAPGSAPSPNNSATSIPSMSAKVQPPGRTWTSLWRPLSVLIDYAAQQPSFTTYLVSRIDRNLTDLDILNLIPRSTLSYLKPFLKPYLLWHPHLPGLDQMYAAHRRRPTISSALLLSSLCLVSCRHAMPLSDPLAVQLSTLVDQLGTQILLSTPRDMYTVQALELLLAHEPSLVGTSVAGSAQAERGNGLLGESLLAAALTIARGLDLDKAIDSVVDLCRRPGPTDPKQAQQRRDLLDKHLAGASLWQSLSIWEGHFSFVNSTVRPIQLNDLTAKAEAMVAIDNEGRKIERLHRDPFQSIESRFPGLDEDSVLRSAGRTGLVYRLQAMARFHDTIAGMYRILATATKPELDPPASLMPTTPETRQQILDLLSSSSQQQLLWQAAKAQAFSPFASVRPALLLEDWATIESYSLQELLPCLAICAFMTGELNHGFSANEMVDALRFDSSFTKHGAIISERRDTETHSLLSVFSLFDRGLGYSQPDILTRGGPAAQSKKQRGSLWIEATGAPLLLTTAFVTDGCKTFLEKTACSLHGFDFLPVTVDMHMSMMINALHRLDECDRNEYLPPLRPKRSSMPPPPAGRRLPSLPPDLTDPKDQATPGKSISQIGVLFIEEMVQVMQKWKLGASLQRAMPLQFRHLLTKASAPASSADGQSQPVSTDTSAMPADVQPSPKPSTQQSHQPDPTMHQDHQAASNHFAPNPSSNTAAINFSDYQAHQGQTASFPQSFQHSFVSGLPQQQQQPPNLTAPSGGGHGGMFDIPMFDLFGSASTTDWANNVPWFDPVDNGASAPAALSLPSFGNGHATSQWGQYSQQQPFPPQPSLPSPLQNTWPAPQRKRSSDTLPPLQYTSAPTTQANTVYNADYGSYSGYPLPTSSSAAGLGSVYGEQSDSALGQTQPQSISSNGAHHHHYRHQQQHHAFQQPPQQPPQQQPPPHRAHYNGDHHGGR</sequence>
<feature type="compositionally biased region" description="Polar residues" evidence="2">
    <location>
        <begin position="1114"/>
        <end position="1131"/>
    </location>
</feature>
<feature type="region of interest" description="Disordered" evidence="2">
    <location>
        <begin position="1031"/>
        <end position="1080"/>
    </location>
</feature>
<dbReference type="PANTHER" id="PTHR31668:SF30">
    <property type="entry name" value="ZN(II)2CYS6 TRANSCRIPTION FACTOR (EUROFUNG)"/>
    <property type="match status" value="1"/>
</dbReference>
<dbReference type="PANTHER" id="PTHR31668">
    <property type="entry name" value="GLUCOSE TRANSPORT TRANSCRIPTION REGULATOR RGT1-RELATED-RELATED"/>
    <property type="match status" value="1"/>
</dbReference>
<dbReference type="SUPFAM" id="SSF57701">
    <property type="entry name" value="Zn2/Cys6 DNA-binding domain"/>
    <property type="match status" value="1"/>
</dbReference>
<accession>A0A4U7KU44</accession>
<dbReference type="EMBL" id="SRRM01000011">
    <property type="protein sequence ID" value="TKY88071.1"/>
    <property type="molecule type" value="Genomic_DNA"/>
</dbReference>
<feature type="compositionally biased region" description="Basic and acidic residues" evidence="2">
    <location>
        <begin position="151"/>
        <end position="161"/>
    </location>
</feature>
<feature type="domain" description="Zn(2)-C6 fungal-type" evidence="3">
    <location>
        <begin position="41"/>
        <end position="86"/>
    </location>
</feature>
<dbReference type="KEGG" id="sgra:EX895_003167"/>
<feature type="region of interest" description="Disordered" evidence="2">
    <location>
        <begin position="91"/>
        <end position="179"/>
    </location>
</feature>
<feature type="compositionally biased region" description="Polar residues" evidence="2">
    <location>
        <begin position="873"/>
        <end position="889"/>
    </location>
</feature>
<feature type="region of interest" description="Disordered" evidence="2">
    <location>
        <begin position="1114"/>
        <end position="1173"/>
    </location>
</feature>
<protein>
    <recommendedName>
        <fullName evidence="3">Zn(2)-C6 fungal-type domain-containing protein</fullName>
    </recommendedName>
</protein>
<dbReference type="InterPro" id="IPR050797">
    <property type="entry name" value="Carb_Metab_Trans_Reg"/>
</dbReference>
<dbReference type="InterPro" id="IPR001138">
    <property type="entry name" value="Zn2Cys6_DnaBD"/>
</dbReference>
<dbReference type="GeneID" id="40726062"/>
<comment type="caution">
    <text evidence="4">The sequence shown here is derived from an EMBL/GenBank/DDBJ whole genome shotgun (WGS) entry which is preliminary data.</text>
</comment>
<feature type="region of interest" description="Disordered" evidence="2">
    <location>
        <begin position="960"/>
        <end position="981"/>
    </location>
</feature>
<feature type="compositionally biased region" description="Pro residues" evidence="2">
    <location>
        <begin position="1150"/>
        <end position="1160"/>
    </location>
</feature>
<name>A0A4U7KU44_9BASI</name>
<evidence type="ECO:0000313" key="5">
    <source>
        <dbReference type="Proteomes" id="UP000306050"/>
    </source>
</evidence>
<feature type="region of interest" description="Disordered" evidence="2">
    <location>
        <begin position="872"/>
        <end position="933"/>
    </location>
</feature>
<dbReference type="OrthoDB" id="2595934at2759"/>
<organism evidence="4 5">
    <name type="scientific">Sporisorium graminicola</name>
    <dbReference type="NCBI Taxonomy" id="280036"/>
    <lineage>
        <taxon>Eukaryota</taxon>
        <taxon>Fungi</taxon>
        <taxon>Dikarya</taxon>
        <taxon>Basidiomycota</taxon>
        <taxon>Ustilaginomycotina</taxon>
        <taxon>Ustilaginomycetes</taxon>
        <taxon>Ustilaginales</taxon>
        <taxon>Ustilaginaceae</taxon>
        <taxon>Sporisorium</taxon>
    </lineage>
</organism>
<dbReference type="Proteomes" id="UP000306050">
    <property type="component" value="Chromosome SGRAM_19"/>
</dbReference>
<dbReference type="GO" id="GO:0008270">
    <property type="term" value="F:zinc ion binding"/>
    <property type="evidence" value="ECO:0007669"/>
    <property type="project" value="InterPro"/>
</dbReference>
<feature type="region of interest" description="Disordered" evidence="2">
    <location>
        <begin position="196"/>
        <end position="253"/>
    </location>
</feature>
<dbReference type="Gene3D" id="4.10.240.10">
    <property type="entry name" value="Zn(2)-C6 fungal-type DNA-binding domain"/>
    <property type="match status" value="1"/>
</dbReference>
<reference evidence="4 5" key="1">
    <citation type="submission" date="2019-05" db="EMBL/GenBank/DDBJ databases">
        <title>Sporisorium graminicola CBS 10092 draft sequencing and annotation.</title>
        <authorList>
            <person name="Solano-Gonzalez S."/>
            <person name="Caddick M.X."/>
            <person name="Darby A."/>
        </authorList>
    </citation>
    <scope>NUCLEOTIDE SEQUENCE [LARGE SCALE GENOMIC DNA]</scope>
    <source>
        <strain evidence="4 5">CBS 10092</strain>
    </source>
</reference>
<evidence type="ECO:0000256" key="2">
    <source>
        <dbReference type="SAM" id="MobiDB-lite"/>
    </source>
</evidence>
<feature type="region of interest" description="Disordered" evidence="2">
    <location>
        <begin position="1"/>
        <end position="33"/>
    </location>
</feature>
<gene>
    <name evidence="4" type="ORF">EX895_003167</name>
</gene>
<dbReference type="GO" id="GO:0000981">
    <property type="term" value="F:DNA-binding transcription factor activity, RNA polymerase II-specific"/>
    <property type="evidence" value="ECO:0007669"/>
    <property type="project" value="InterPro"/>
</dbReference>
<evidence type="ECO:0000313" key="4">
    <source>
        <dbReference type="EMBL" id="TKY88071.1"/>
    </source>
</evidence>
<dbReference type="AlphaFoldDB" id="A0A4U7KU44"/>